<name>A0A0M3J9E6_ANISI</name>
<dbReference type="WBParaSite" id="ASIM_0000421001-mRNA-1">
    <property type="protein sequence ID" value="ASIM_0000421001-mRNA-1"/>
    <property type="gene ID" value="ASIM_0000421001"/>
</dbReference>
<accession>A0A0M3J9E6</accession>
<proteinExistence type="predicted"/>
<sequence length="94" mass="10313">MNSYVPVSDSARAVRSSTRLWGNRKHRPVLTARSDTALSEMRICSLTGLLDVISKQEVSSDGYRGYTISETIELRANGSKAEPVEVGNDSHNIC</sequence>
<protein>
    <submittedName>
        <fullName evidence="1 3">Uncharacterized protein</fullName>
    </submittedName>
</protein>
<dbReference type="Proteomes" id="UP000267096">
    <property type="component" value="Unassembled WGS sequence"/>
</dbReference>
<reference evidence="3" key="1">
    <citation type="submission" date="2017-02" db="UniProtKB">
        <authorList>
            <consortium name="WormBaseParasite"/>
        </authorList>
    </citation>
    <scope>IDENTIFICATION</scope>
</reference>
<dbReference type="EMBL" id="UYRR01006729">
    <property type="protein sequence ID" value="VDK22917.1"/>
    <property type="molecule type" value="Genomic_DNA"/>
</dbReference>
<evidence type="ECO:0000313" key="3">
    <source>
        <dbReference type="WBParaSite" id="ASIM_0000421001-mRNA-1"/>
    </source>
</evidence>
<keyword evidence="2" id="KW-1185">Reference proteome</keyword>
<dbReference type="AlphaFoldDB" id="A0A0M3J9E6"/>
<organism evidence="3">
    <name type="scientific">Anisakis simplex</name>
    <name type="common">Herring worm</name>
    <dbReference type="NCBI Taxonomy" id="6269"/>
    <lineage>
        <taxon>Eukaryota</taxon>
        <taxon>Metazoa</taxon>
        <taxon>Ecdysozoa</taxon>
        <taxon>Nematoda</taxon>
        <taxon>Chromadorea</taxon>
        <taxon>Rhabditida</taxon>
        <taxon>Spirurina</taxon>
        <taxon>Ascaridomorpha</taxon>
        <taxon>Ascaridoidea</taxon>
        <taxon>Anisakidae</taxon>
        <taxon>Anisakis</taxon>
        <taxon>Anisakis simplex complex</taxon>
    </lineage>
</organism>
<evidence type="ECO:0000313" key="1">
    <source>
        <dbReference type="EMBL" id="VDK22917.1"/>
    </source>
</evidence>
<evidence type="ECO:0000313" key="2">
    <source>
        <dbReference type="Proteomes" id="UP000267096"/>
    </source>
</evidence>
<reference evidence="1 2" key="2">
    <citation type="submission" date="2018-11" db="EMBL/GenBank/DDBJ databases">
        <authorList>
            <consortium name="Pathogen Informatics"/>
        </authorList>
    </citation>
    <scope>NUCLEOTIDE SEQUENCE [LARGE SCALE GENOMIC DNA]</scope>
</reference>
<gene>
    <name evidence="1" type="ORF">ASIM_LOCUS4032</name>
</gene>